<gene>
    <name evidence="1" type="ORF">LCGC14_2732790</name>
</gene>
<comment type="caution">
    <text evidence="1">The sequence shown here is derived from an EMBL/GenBank/DDBJ whole genome shotgun (WGS) entry which is preliminary data.</text>
</comment>
<protein>
    <submittedName>
        <fullName evidence="1">Uncharacterized protein</fullName>
    </submittedName>
</protein>
<name>A0A0F9BYH7_9ZZZZ</name>
<dbReference type="EMBL" id="LAZR01049516">
    <property type="protein sequence ID" value="KKK89466.1"/>
    <property type="molecule type" value="Genomic_DNA"/>
</dbReference>
<sequence length="62" mass="7293">MSTKIVIEIDAEGLKRLIRDEISRKLNDEIDIKDVEIQVKASMNWKSEWEEGQFRAVISKFI</sequence>
<dbReference type="AlphaFoldDB" id="A0A0F9BYH7"/>
<reference evidence="1" key="1">
    <citation type="journal article" date="2015" name="Nature">
        <title>Complex archaea that bridge the gap between prokaryotes and eukaryotes.</title>
        <authorList>
            <person name="Spang A."/>
            <person name="Saw J.H."/>
            <person name="Jorgensen S.L."/>
            <person name="Zaremba-Niedzwiedzka K."/>
            <person name="Martijn J."/>
            <person name="Lind A.E."/>
            <person name="van Eijk R."/>
            <person name="Schleper C."/>
            <person name="Guy L."/>
            <person name="Ettema T.J."/>
        </authorList>
    </citation>
    <scope>NUCLEOTIDE SEQUENCE</scope>
</reference>
<accession>A0A0F9BYH7</accession>
<organism evidence="1">
    <name type="scientific">marine sediment metagenome</name>
    <dbReference type="NCBI Taxonomy" id="412755"/>
    <lineage>
        <taxon>unclassified sequences</taxon>
        <taxon>metagenomes</taxon>
        <taxon>ecological metagenomes</taxon>
    </lineage>
</organism>
<proteinExistence type="predicted"/>
<evidence type="ECO:0000313" key="1">
    <source>
        <dbReference type="EMBL" id="KKK89466.1"/>
    </source>
</evidence>